<evidence type="ECO:0000313" key="2">
    <source>
        <dbReference type="Proteomes" id="UP001166286"/>
    </source>
</evidence>
<evidence type="ECO:0000313" key="1">
    <source>
        <dbReference type="EMBL" id="KAK0516689.1"/>
    </source>
</evidence>
<accession>A0AA39V7M3</accession>
<sequence>MKTQSNTTSAYKLKPMMMQKNVKRNFLFESTLAALFTIVSRQHPLLIPAMVSPSIFTSLLNASNAIAIDCFTQHPPGQPQLQPLTYLSCKQAVQSIPMGEKSLAPITFSQNPGAGFRVPYSWSHGSCWVCIDVVEPDAEETTTFAAVFKRAFDLAVDCVIKPPHLGGRSRLGTTQMLNIVIIESSEPGNITGLSIA</sequence>
<reference evidence="1" key="1">
    <citation type="submission" date="2023-03" db="EMBL/GenBank/DDBJ databases">
        <title>Complete genome of Cladonia borealis.</title>
        <authorList>
            <person name="Park H."/>
        </authorList>
    </citation>
    <scope>NUCLEOTIDE SEQUENCE</scope>
    <source>
        <strain evidence="1">ANT050790</strain>
    </source>
</reference>
<dbReference type="EMBL" id="JAFEKC020000002">
    <property type="protein sequence ID" value="KAK0516689.1"/>
    <property type="molecule type" value="Genomic_DNA"/>
</dbReference>
<name>A0AA39V7M3_9LECA</name>
<dbReference type="AlphaFoldDB" id="A0AA39V7M3"/>
<gene>
    <name evidence="1" type="ORF">JMJ35_001292</name>
</gene>
<comment type="caution">
    <text evidence="1">The sequence shown here is derived from an EMBL/GenBank/DDBJ whole genome shotgun (WGS) entry which is preliminary data.</text>
</comment>
<organism evidence="1 2">
    <name type="scientific">Cladonia borealis</name>
    <dbReference type="NCBI Taxonomy" id="184061"/>
    <lineage>
        <taxon>Eukaryota</taxon>
        <taxon>Fungi</taxon>
        <taxon>Dikarya</taxon>
        <taxon>Ascomycota</taxon>
        <taxon>Pezizomycotina</taxon>
        <taxon>Lecanoromycetes</taxon>
        <taxon>OSLEUM clade</taxon>
        <taxon>Lecanoromycetidae</taxon>
        <taxon>Lecanorales</taxon>
        <taxon>Lecanorineae</taxon>
        <taxon>Cladoniaceae</taxon>
        <taxon>Cladonia</taxon>
    </lineage>
</organism>
<proteinExistence type="predicted"/>
<keyword evidence="2" id="KW-1185">Reference proteome</keyword>
<dbReference type="Proteomes" id="UP001166286">
    <property type="component" value="Unassembled WGS sequence"/>
</dbReference>
<protein>
    <submittedName>
        <fullName evidence="1">Uncharacterized protein</fullName>
    </submittedName>
</protein>